<dbReference type="AlphaFoldDB" id="A0A4T2BWM5"/>
<dbReference type="InterPro" id="IPR036291">
    <property type="entry name" value="NAD(P)-bd_dom_sf"/>
</dbReference>
<accession>A0A4T2BWM5</accession>
<evidence type="ECO:0000313" key="3">
    <source>
        <dbReference type="Proteomes" id="UP000306192"/>
    </source>
</evidence>
<protein>
    <recommendedName>
        <fullName evidence="1">NmrA-like domain-containing protein</fullName>
    </recommendedName>
</protein>
<organism evidence="2 3">
    <name type="scientific">Subtercola vilae</name>
    <dbReference type="NCBI Taxonomy" id="2056433"/>
    <lineage>
        <taxon>Bacteria</taxon>
        <taxon>Bacillati</taxon>
        <taxon>Actinomycetota</taxon>
        <taxon>Actinomycetes</taxon>
        <taxon>Micrococcales</taxon>
        <taxon>Microbacteriaceae</taxon>
        <taxon>Subtercola</taxon>
    </lineage>
</organism>
<proteinExistence type="predicted"/>
<dbReference type="RefSeq" id="WP_136642148.1">
    <property type="nucleotide sequence ID" value="NZ_QYRT01000016.1"/>
</dbReference>
<feature type="domain" description="NmrA-like" evidence="1">
    <location>
        <begin position="5"/>
        <end position="114"/>
    </location>
</feature>
<dbReference type="InterPro" id="IPR052718">
    <property type="entry name" value="NmrA-type_oxidoreductase"/>
</dbReference>
<dbReference type="SUPFAM" id="SSF51735">
    <property type="entry name" value="NAD(P)-binding Rossmann-fold domains"/>
    <property type="match status" value="1"/>
</dbReference>
<evidence type="ECO:0000259" key="1">
    <source>
        <dbReference type="Pfam" id="PF05368"/>
    </source>
</evidence>
<dbReference type="PANTHER" id="PTHR47129">
    <property type="entry name" value="QUINONE OXIDOREDUCTASE 2"/>
    <property type="match status" value="1"/>
</dbReference>
<dbReference type="Gene3D" id="3.90.25.10">
    <property type="entry name" value="UDP-galactose 4-epimerase, domain 1"/>
    <property type="match status" value="1"/>
</dbReference>
<dbReference type="EMBL" id="QYRT01000016">
    <property type="protein sequence ID" value="TIH36313.1"/>
    <property type="molecule type" value="Genomic_DNA"/>
</dbReference>
<keyword evidence="3" id="KW-1185">Reference proteome</keyword>
<dbReference type="PANTHER" id="PTHR47129:SF1">
    <property type="entry name" value="NMRA-LIKE DOMAIN-CONTAINING PROTEIN"/>
    <property type="match status" value="1"/>
</dbReference>
<comment type="caution">
    <text evidence="2">The sequence shown here is derived from an EMBL/GenBank/DDBJ whole genome shotgun (WGS) entry which is preliminary data.</text>
</comment>
<evidence type="ECO:0000313" key="2">
    <source>
        <dbReference type="EMBL" id="TIH36313.1"/>
    </source>
</evidence>
<dbReference type="OrthoDB" id="5510591at2"/>
<name>A0A4T2BWM5_9MICO</name>
<dbReference type="Gene3D" id="3.40.50.720">
    <property type="entry name" value="NAD(P)-binding Rossmann-like Domain"/>
    <property type="match status" value="1"/>
</dbReference>
<dbReference type="Pfam" id="PF05368">
    <property type="entry name" value="NmrA"/>
    <property type="match status" value="1"/>
</dbReference>
<reference evidence="2 3" key="1">
    <citation type="journal article" date="2019" name="Microorganisms">
        <title>Systematic Affiliation and Genome Analysis of Subtercola vilae DB165(T) with Particular Emphasis on Cold Adaptation of an Isolate from a High-Altitude Cold Volcano Lake.</title>
        <authorList>
            <person name="Villalobos A.S."/>
            <person name="Wiese J."/>
            <person name="Imhoff J.F."/>
            <person name="Dorador C."/>
            <person name="Keller A."/>
            <person name="Hentschel U."/>
        </authorList>
    </citation>
    <scope>NUCLEOTIDE SEQUENCE [LARGE SCALE GENOMIC DNA]</scope>
    <source>
        <strain evidence="2 3">DB165</strain>
    </source>
</reference>
<gene>
    <name evidence="2" type="ORF">D4765_09945</name>
</gene>
<dbReference type="Proteomes" id="UP000306192">
    <property type="component" value="Unassembled WGS sequence"/>
</dbReference>
<dbReference type="InterPro" id="IPR008030">
    <property type="entry name" value="NmrA-like"/>
</dbReference>
<sequence>MTVFLVTGVTGNLGTAALRSLLVHVRVADVRVLVRTERAAAEYAARGLTACVADYSDSASLDRAFAGVDRAIVVSSPVLDPSVRTAQHRRVVGAAVAAGVRHVVYTSGMGARHDPGHSAAEDALTESSVHHAILRNALYTDPFVDRALTQALASGVIQSASAGQRIATAAIGDLGDAAATASIIMPTKQLWELRGPAWNFEEMATALTASLRRQISQEEVSDEETGPFAVLFPLVRRGVFASESDGLAELLGHAPASISDVVHSLVSQLNQDQHENEGFSARKR</sequence>